<dbReference type="PIRSF" id="PIRSF016184">
    <property type="entry name" value="PhzC_PhzF"/>
    <property type="match status" value="1"/>
</dbReference>
<dbReference type="RefSeq" id="WP_367954460.1">
    <property type="nucleotide sequence ID" value="NZ_JBDPGJ010000003.1"/>
</dbReference>
<dbReference type="Pfam" id="PF02567">
    <property type="entry name" value="PhzC-PhzF"/>
    <property type="match status" value="1"/>
</dbReference>
<sequence>MTRRRYEIYDVFTDRTLAGNPLAIVHDVEGLSGEAMQAIAAEFNLSETVFVGRPANGIHTAAIRIFTPRSELPFAGHPTVGTAIALIERDGMQERTGGAAILVLEEKVGPVRCAVTRSGGGAAFAEFDLPRLPEPVSLSAEPELIAAALGLSPSDIGFENHRPATWTAGVPFVTVPVSGLDAAARAGLDASAWLDIAPRVGSTVSYVYLYCRETVDHACGFHARMFAPHDGIPEDPATGAAAAAFAGQIMRYDEPVDGAYRVWIEQGVEMARPSAIRLEIDVEHRRIGAARIGGHAVQVAEGTLSV</sequence>
<accession>A0ABV3SLX2</accession>
<dbReference type="Proteomes" id="UP001556692">
    <property type="component" value="Unassembled WGS sequence"/>
</dbReference>
<evidence type="ECO:0000256" key="1">
    <source>
        <dbReference type="ARBA" id="ARBA00008270"/>
    </source>
</evidence>
<evidence type="ECO:0000313" key="2">
    <source>
        <dbReference type="EMBL" id="MEX0406565.1"/>
    </source>
</evidence>
<dbReference type="NCBIfam" id="TIGR00654">
    <property type="entry name" value="PhzF_family"/>
    <property type="match status" value="1"/>
</dbReference>
<evidence type="ECO:0000313" key="3">
    <source>
        <dbReference type="Proteomes" id="UP001556692"/>
    </source>
</evidence>
<dbReference type="PANTHER" id="PTHR13774:SF32">
    <property type="entry name" value="ANTISENSE-ENHANCING SEQUENCE 1"/>
    <property type="match status" value="1"/>
</dbReference>
<comment type="caution">
    <text evidence="2">The sequence shown here is derived from an EMBL/GenBank/DDBJ whole genome shotgun (WGS) entry which is preliminary data.</text>
</comment>
<dbReference type="EMBL" id="JBDPGJ010000003">
    <property type="protein sequence ID" value="MEX0406565.1"/>
    <property type="molecule type" value="Genomic_DNA"/>
</dbReference>
<keyword evidence="3" id="KW-1185">Reference proteome</keyword>
<dbReference type="InterPro" id="IPR003719">
    <property type="entry name" value="Phenazine_PhzF-like"/>
</dbReference>
<protein>
    <submittedName>
        <fullName evidence="2">PhzF family phenazine biosynthesis protein</fullName>
    </submittedName>
</protein>
<gene>
    <name evidence="2" type="ORF">ABGN05_12885</name>
</gene>
<dbReference type="SUPFAM" id="SSF54506">
    <property type="entry name" value="Diaminopimelate epimerase-like"/>
    <property type="match status" value="1"/>
</dbReference>
<dbReference type="Gene3D" id="3.10.310.10">
    <property type="entry name" value="Diaminopimelate Epimerase, Chain A, domain 1"/>
    <property type="match status" value="2"/>
</dbReference>
<dbReference type="PANTHER" id="PTHR13774">
    <property type="entry name" value="PHENAZINE BIOSYNTHESIS PROTEIN"/>
    <property type="match status" value="1"/>
</dbReference>
<name>A0ABV3SLX2_9HYPH</name>
<comment type="similarity">
    <text evidence="1">Belongs to the PhzF family.</text>
</comment>
<organism evidence="2 3">
    <name type="scientific">Aquibium pacificus</name>
    <dbReference type="NCBI Taxonomy" id="3153579"/>
    <lineage>
        <taxon>Bacteria</taxon>
        <taxon>Pseudomonadati</taxon>
        <taxon>Pseudomonadota</taxon>
        <taxon>Alphaproteobacteria</taxon>
        <taxon>Hyphomicrobiales</taxon>
        <taxon>Phyllobacteriaceae</taxon>
        <taxon>Aquibium</taxon>
    </lineage>
</organism>
<reference evidence="2 3" key="1">
    <citation type="submission" date="2024-05" db="EMBL/GenBank/DDBJ databases">
        <authorList>
            <person name="Jiang F."/>
        </authorList>
    </citation>
    <scope>NUCLEOTIDE SEQUENCE [LARGE SCALE GENOMIC DNA]</scope>
    <source>
        <strain evidence="2 3">LZ166</strain>
    </source>
</reference>
<proteinExistence type="inferred from homology"/>